<evidence type="ECO:0000313" key="1">
    <source>
        <dbReference type="EMBL" id="GAA3026163.1"/>
    </source>
</evidence>
<organism evidence="1 2">
    <name type="scientific">Streptosporangium longisporum</name>
    <dbReference type="NCBI Taxonomy" id="46187"/>
    <lineage>
        <taxon>Bacteria</taxon>
        <taxon>Bacillati</taxon>
        <taxon>Actinomycetota</taxon>
        <taxon>Actinomycetes</taxon>
        <taxon>Streptosporangiales</taxon>
        <taxon>Streptosporangiaceae</taxon>
        <taxon>Streptosporangium</taxon>
    </lineage>
</organism>
<accession>A0ABP6KXB0</accession>
<comment type="caution">
    <text evidence="1">The sequence shown here is derived from an EMBL/GenBank/DDBJ whole genome shotgun (WGS) entry which is preliminary data.</text>
</comment>
<sequence>MLVQVVDACGASVVVGQVIAECGPVPEKAVSVILTPVRVVLPVLVTR</sequence>
<reference evidence="2" key="1">
    <citation type="journal article" date="2019" name="Int. J. Syst. Evol. Microbiol.">
        <title>The Global Catalogue of Microorganisms (GCM) 10K type strain sequencing project: providing services to taxonomists for standard genome sequencing and annotation.</title>
        <authorList>
            <consortium name="The Broad Institute Genomics Platform"/>
            <consortium name="The Broad Institute Genome Sequencing Center for Infectious Disease"/>
            <person name="Wu L."/>
            <person name="Ma J."/>
        </authorList>
    </citation>
    <scope>NUCLEOTIDE SEQUENCE [LARGE SCALE GENOMIC DNA]</scope>
    <source>
        <strain evidence="2">JCM 3106</strain>
    </source>
</reference>
<keyword evidence="2" id="KW-1185">Reference proteome</keyword>
<proteinExistence type="predicted"/>
<gene>
    <name evidence="1" type="ORF">GCM10017559_60040</name>
</gene>
<name>A0ABP6KXB0_9ACTN</name>
<protein>
    <submittedName>
        <fullName evidence="1">Uncharacterized protein</fullName>
    </submittedName>
</protein>
<evidence type="ECO:0000313" key="2">
    <source>
        <dbReference type="Proteomes" id="UP001499930"/>
    </source>
</evidence>
<dbReference type="EMBL" id="BAAAWD010000015">
    <property type="protein sequence ID" value="GAA3026163.1"/>
    <property type="molecule type" value="Genomic_DNA"/>
</dbReference>
<dbReference type="Proteomes" id="UP001499930">
    <property type="component" value="Unassembled WGS sequence"/>
</dbReference>